<dbReference type="SUPFAM" id="SSF56601">
    <property type="entry name" value="beta-lactamase/transpeptidase-like"/>
    <property type="match status" value="1"/>
</dbReference>
<dbReference type="Gene3D" id="3.40.710.10">
    <property type="entry name" value="DD-peptidase/beta-lactamase superfamily"/>
    <property type="match status" value="1"/>
</dbReference>
<proteinExistence type="predicted"/>
<dbReference type="Pfam" id="PF00144">
    <property type="entry name" value="Beta-lactamase"/>
    <property type="match status" value="1"/>
</dbReference>
<keyword evidence="3" id="KW-1185">Reference proteome</keyword>
<dbReference type="EMBL" id="LJJC01000004">
    <property type="protein sequence ID" value="KQL54443.1"/>
    <property type="molecule type" value="Genomic_DNA"/>
</dbReference>
<dbReference type="PANTHER" id="PTHR43283">
    <property type="entry name" value="BETA-LACTAMASE-RELATED"/>
    <property type="match status" value="1"/>
</dbReference>
<accession>A0A0Q3WYQ6</accession>
<dbReference type="AlphaFoldDB" id="A0A0Q3WYQ6"/>
<name>A0A0Q3WYQ6_9BACI</name>
<dbReference type="GO" id="GO:0016787">
    <property type="term" value="F:hydrolase activity"/>
    <property type="evidence" value="ECO:0007669"/>
    <property type="project" value="UniProtKB-KW"/>
</dbReference>
<dbReference type="RefSeq" id="WP_055740213.1">
    <property type="nucleotide sequence ID" value="NZ_JAAIWL010000008.1"/>
</dbReference>
<dbReference type="OrthoDB" id="9773047at2"/>
<evidence type="ECO:0000313" key="2">
    <source>
        <dbReference type="EMBL" id="KQL54443.1"/>
    </source>
</evidence>
<comment type="caution">
    <text evidence="2">The sequence shown here is derived from an EMBL/GenBank/DDBJ whole genome shotgun (WGS) entry which is preliminary data.</text>
</comment>
<dbReference type="InterPro" id="IPR001466">
    <property type="entry name" value="Beta-lactam-related"/>
</dbReference>
<dbReference type="InterPro" id="IPR012338">
    <property type="entry name" value="Beta-lactam/transpept-like"/>
</dbReference>
<dbReference type="STRING" id="157838.AN964_13690"/>
<protein>
    <submittedName>
        <fullName evidence="2">Serine hydrolase</fullName>
    </submittedName>
</protein>
<gene>
    <name evidence="2" type="ORF">AN964_13690</name>
</gene>
<dbReference type="PANTHER" id="PTHR43283:SF7">
    <property type="entry name" value="BETA-LACTAMASE-RELATED DOMAIN-CONTAINING PROTEIN"/>
    <property type="match status" value="1"/>
</dbReference>
<dbReference type="InterPro" id="IPR050789">
    <property type="entry name" value="Diverse_Enzym_Activities"/>
</dbReference>
<sequence length="329" mass="37521">MKFEWQFSTPEAEGMDINVLQELDGYLKQHKYRLVNSVLVVKNGKIVVEKYYNQFHEFSRNPIKSIWKSILAIAAGICLDKGLIQSLDEPIGTHLKEFAEDRHPFHKIITIRHLLTMSSGIYWNGGVHYHTPMMQQMMRTNDWINHIADIEMDSVPGRTFHYKEWDVMLLSAIIGKVYGGTSYDLVQEFLYKPLEIISDEWPQSPCGFSYTVMKGEEKSDLSARDLAKIGLLMLGEGTFNGHRIISSDFTKQIINPSFENNSQGSLANNQFYGYLWWLTSDGYHGRGFGGQELNIVPESNYISVVQATPSTSSKAYGDINENILMKAIL</sequence>
<evidence type="ECO:0000259" key="1">
    <source>
        <dbReference type="Pfam" id="PF00144"/>
    </source>
</evidence>
<evidence type="ECO:0000313" key="3">
    <source>
        <dbReference type="Proteomes" id="UP000051888"/>
    </source>
</evidence>
<organism evidence="2 3">
    <name type="scientific">Heyndrickxia shackletonii</name>
    <dbReference type="NCBI Taxonomy" id="157838"/>
    <lineage>
        <taxon>Bacteria</taxon>
        <taxon>Bacillati</taxon>
        <taxon>Bacillota</taxon>
        <taxon>Bacilli</taxon>
        <taxon>Bacillales</taxon>
        <taxon>Bacillaceae</taxon>
        <taxon>Heyndrickxia</taxon>
    </lineage>
</organism>
<reference evidence="2 3" key="1">
    <citation type="submission" date="2015-09" db="EMBL/GenBank/DDBJ databases">
        <title>Genome sequencing project for genomic taxonomy and phylogenomics of Bacillus-like bacteria.</title>
        <authorList>
            <person name="Liu B."/>
            <person name="Wang J."/>
            <person name="Zhu Y."/>
            <person name="Liu G."/>
            <person name="Chen Q."/>
            <person name="Chen Z."/>
            <person name="Lan J."/>
            <person name="Che J."/>
            <person name="Ge C."/>
            <person name="Shi H."/>
            <person name="Pan Z."/>
            <person name="Liu X."/>
        </authorList>
    </citation>
    <scope>NUCLEOTIDE SEQUENCE [LARGE SCALE GENOMIC DNA]</scope>
    <source>
        <strain evidence="2 3">LMG 18435</strain>
    </source>
</reference>
<dbReference type="Proteomes" id="UP000051888">
    <property type="component" value="Unassembled WGS sequence"/>
</dbReference>
<keyword evidence="2" id="KW-0378">Hydrolase</keyword>
<dbReference type="PATRIC" id="fig|157838.3.peg.3042"/>
<feature type="domain" description="Beta-lactamase-related" evidence="1">
    <location>
        <begin position="37"/>
        <end position="309"/>
    </location>
</feature>